<sequence length="47" mass="5177">MQTTPYKKSMFDQIPDEQGELAKEGATTTPSFASVLTTVQPLQLYAL</sequence>
<evidence type="ECO:0000313" key="1">
    <source>
        <dbReference type="EMBL" id="MBD1374012.1"/>
    </source>
</evidence>
<dbReference type="Proteomes" id="UP000661691">
    <property type="component" value="Unassembled WGS sequence"/>
</dbReference>
<gene>
    <name evidence="1" type="ORF">IC620_16870</name>
</gene>
<keyword evidence="2" id="KW-1185">Reference proteome</keyword>
<name>A0A926RVM0_9BACL</name>
<dbReference type="AlphaFoldDB" id="A0A926RVM0"/>
<proteinExistence type="predicted"/>
<comment type="caution">
    <text evidence="1">The sequence shown here is derived from an EMBL/GenBank/DDBJ whole genome shotgun (WGS) entry which is preliminary data.</text>
</comment>
<dbReference type="EMBL" id="JACXAH010000074">
    <property type="protein sequence ID" value="MBD1374012.1"/>
    <property type="molecule type" value="Genomic_DNA"/>
</dbReference>
<protein>
    <submittedName>
        <fullName evidence="1">Uncharacterized protein</fullName>
    </submittedName>
</protein>
<organism evidence="1 2">
    <name type="scientific">Polycladospora coralii</name>
    <dbReference type="NCBI Taxonomy" id="2771432"/>
    <lineage>
        <taxon>Bacteria</taxon>
        <taxon>Bacillati</taxon>
        <taxon>Bacillota</taxon>
        <taxon>Bacilli</taxon>
        <taxon>Bacillales</taxon>
        <taxon>Thermoactinomycetaceae</taxon>
        <taxon>Polycladospora</taxon>
    </lineage>
</organism>
<reference evidence="1" key="1">
    <citation type="submission" date="2020-09" db="EMBL/GenBank/DDBJ databases">
        <title>A novel bacterium of genus Hazenella, isolated from South China Sea.</title>
        <authorList>
            <person name="Huang H."/>
            <person name="Mo K."/>
            <person name="Hu Y."/>
        </authorList>
    </citation>
    <scope>NUCLEOTIDE SEQUENCE</scope>
    <source>
        <strain evidence="1">IB182357</strain>
    </source>
</reference>
<accession>A0A926RVM0</accession>
<evidence type="ECO:0000313" key="2">
    <source>
        <dbReference type="Proteomes" id="UP000661691"/>
    </source>
</evidence>